<sequence length="125" mass="14333">MTRASKKVVKDTKLIGSFLRLAVKDPRRADKARHDLYNSISKSNRILEALRRDIKTNLGERPKEKKAILAELEATKKELLKAQYRVSVSVQTRLREIEIPVPDWVEKETQGKKRQRSTSSTSSTS</sequence>
<dbReference type="EMBL" id="JAACNO010003221">
    <property type="protein sequence ID" value="KAF4127778.1"/>
    <property type="molecule type" value="Genomic_DNA"/>
</dbReference>
<gene>
    <name evidence="2" type="ORF">GN958_ATG23009</name>
</gene>
<reference evidence="2" key="1">
    <citation type="submission" date="2020-03" db="EMBL/GenBank/DDBJ databases">
        <title>Hybrid Assembly of Korean Phytophthora infestans isolates.</title>
        <authorList>
            <person name="Prokchorchik M."/>
            <person name="Lee Y."/>
            <person name="Seo J."/>
            <person name="Cho J.-H."/>
            <person name="Park Y.-E."/>
            <person name="Jang D.-C."/>
            <person name="Im J.-S."/>
            <person name="Choi J.-G."/>
            <person name="Park H.-J."/>
            <person name="Lee G.-B."/>
            <person name="Lee Y.-G."/>
            <person name="Hong S.-Y."/>
            <person name="Cho K."/>
            <person name="Sohn K.H."/>
        </authorList>
    </citation>
    <scope>NUCLEOTIDE SEQUENCE</scope>
    <source>
        <strain evidence="2">KR_2_A2</strain>
    </source>
</reference>
<accession>A0A8S9TP72</accession>
<evidence type="ECO:0000313" key="2">
    <source>
        <dbReference type="EMBL" id="KAF4127778.1"/>
    </source>
</evidence>
<feature type="region of interest" description="Disordered" evidence="1">
    <location>
        <begin position="105"/>
        <end position="125"/>
    </location>
</feature>
<proteinExistence type="predicted"/>
<organism evidence="2 3">
    <name type="scientific">Phytophthora infestans</name>
    <name type="common">Potato late blight agent</name>
    <name type="synonym">Botrytis infestans</name>
    <dbReference type="NCBI Taxonomy" id="4787"/>
    <lineage>
        <taxon>Eukaryota</taxon>
        <taxon>Sar</taxon>
        <taxon>Stramenopiles</taxon>
        <taxon>Oomycota</taxon>
        <taxon>Peronosporomycetes</taxon>
        <taxon>Peronosporales</taxon>
        <taxon>Peronosporaceae</taxon>
        <taxon>Phytophthora</taxon>
    </lineage>
</organism>
<evidence type="ECO:0000256" key="1">
    <source>
        <dbReference type="SAM" id="MobiDB-lite"/>
    </source>
</evidence>
<protein>
    <submittedName>
        <fullName evidence="2">Uncharacterized protein</fullName>
    </submittedName>
</protein>
<evidence type="ECO:0000313" key="3">
    <source>
        <dbReference type="Proteomes" id="UP000704712"/>
    </source>
</evidence>
<dbReference type="Proteomes" id="UP000704712">
    <property type="component" value="Unassembled WGS sequence"/>
</dbReference>
<dbReference type="AlphaFoldDB" id="A0A8S9TP72"/>
<comment type="caution">
    <text evidence="2">The sequence shown here is derived from an EMBL/GenBank/DDBJ whole genome shotgun (WGS) entry which is preliminary data.</text>
</comment>
<name>A0A8S9TP72_PHYIN</name>